<evidence type="ECO:0000256" key="1">
    <source>
        <dbReference type="SAM" id="Phobius"/>
    </source>
</evidence>
<keyword evidence="1" id="KW-0472">Membrane</keyword>
<reference evidence="2 3" key="1">
    <citation type="submission" date="2024-01" db="EMBL/GenBank/DDBJ databases">
        <title>A draft genome for the cacao thread blight pathogen Marasmiellus scandens.</title>
        <authorList>
            <person name="Baruah I.K."/>
            <person name="Leung J."/>
            <person name="Bukari Y."/>
            <person name="Amoako-Attah I."/>
            <person name="Meinhardt L.W."/>
            <person name="Bailey B.A."/>
            <person name="Cohen S.P."/>
        </authorList>
    </citation>
    <scope>NUCLEOTIDE SEQUENCE [LARGE SCALE GENOMIC DNA]</scope>
    <source>
        <strain evidence="2 3">GH-19</strain>
    </source>
</reference>
<keyword evidence="3" id="KW-1185">Reference proteome</keyword>
<name>A0ABR1IV15_9AGAR</name>
<feature type="transmembrane region" description="Helical" evidence="1">
    <location>
        <begin position="75"/>
        <end position="95"/>
    </location>
</feature>
<gene>
    <name evidence="2" type="ORF">VKT23_017176</name>
</gene>
<feature type="transmembrane region" description="Helical" evidence="1">
    <location>
        <begin position="155"/>
        <end position="175"/>
    </location>
</feature>
<keyword evidence="1" id="KW-1133">Transmembrane helix</keyword>
<feature type="transmembrane region" description="Helical" evidence="1">
    <location>
        <begin position="182"/>
        <end position="201"/>
    </location>
</feature>
<feature type="transmembrane region" description="Helical" evidence="1">
    <location>
        <begin position="271"/>
        <end position="288"/>
    </location>
</feature>
<organism evidence="2 3">
    <name type="scientific">Marasmiellus scandens</name>
    <dbReference type="NCBI Taxonomy" id="2682957"/>
    <lineage>
        <taxon>Eukaryota</taxon>
        <taxon>Fungi</taxon>
        <taxon>Dikarya</taxon>
        <taxon>Basidiomycota</taxon>
        <taxon>Agaricomycotina</taxon>
        <taxon>Agaricomycetes</taxon>
        <taxon>Agaricomycetidae</taxon>
        <taxon>Agaricales</taxon>
        <taxon>Marasmiineae</taxon>
        <taxon>Omphalotaceae</taxon>
        <taxon>Marasmiellus</taxon>
    </lineage>
</organism>
<comment type="caution">
    <text evidence="2">The sequence shown here is derived from an EMBL/GenBank/DDBJ whole genome shotgun (WGS) entry which is preliminary data.</text>
</comment>
<feature type="transmembrane region" description="Helical" evidence="1">
    <location>
        <begin position="213"/>
        <end position="235"/>
    </location>
</feature>
<sequence length="337" mass="36857">MTKTLAFIIFPALSALGANFVLYHALASGFASKVFFEECTAIDNAFRLPYTGFPIVDQGLCVLISLFHSVFHPSVYPVMAWFMASSAPVVAFLALESRRQNRNMPFMVKSPTFDGILMQTLSFAFTLPLYWMFAVTSGVAVSRPSAGGSVVPKSFATAVFFAVLLGFVVPTVYMLNLQTPYAILTWQPFPVYLAILQGLYLTVTGPSSKSGYAWIRALYTTCLVASAYFHVSAILPNINDTRTLQDLFVPTASLVEVTQPGPLHGLHMIQWDAYIGLGSSILATFWFADSVGQFFGILLWTLIAVPALGPGAAFSGVALWRESKLQPVPNQSKKHKH</sequence>
<feature type="transmembrane region" description="Helical" evidence="1">
    <location>
        <begin position="116"/>
        <end position="135"/>
    </location>
</feature>
<keyword evidence="1" id="KW-0812">Transmembrane</keyword>
<evidence type="ECO:0000313" key="2">
    <source>
        <dbReference type="EMBL" id="KAK7440235.1"/>
    </source>
</evidence>
<dbReference type="Proteomes" id="UP001498398">
    <property type="component" value="Unassembled WGS sequence"/>
</dbReference>
<accession>A0ABR1IV15</accession>
<dbReference type="EMBL" id="JBANRG010000069">
    <property type="protein sequence ID" value="KAK7440235.1"/>
    <property type="molecule type" value="Genomic_DNA"/>
</dbReference>
<evidence type="ECO:0000313" key="3">
    <source>
        <dbReference type="Proteomes" id="UP001498398"/>
    </source>
</evidence>
<proteinExistence type="predicted"/>
<protein>
    <submittedName>
        <fullName evidence="2">Uncharacterized protein</fullName>
    </submittedName>
</protein>
<feature type="transmembrane region" description="Helical" evidence="1">
    <location>
        <begin position="294"/>
        <end position="320"/>
    </location>
</feature>